<evidence type="ECO:0000313" key="2">
    <source>
        <dbReference type="EMBL" id="UEP64310.1"/>
    </source>
</evidence>
<reference evidence="2" key="1">
    <citation type="submission" date="2021-08" db="EMBL/GenBank/DDBJ databases">
        <title>Proteotranscriptomics reveals the secretory dynamics of teratocytes, master regulators of parasitization by the endoparasitoid wasp Cotesia flavipes.</title>
        <authorList>
            <person name="Pinto C.G."/>
            <person name="Walker A.A."/>
            <person name="Robinson S."/>
            <person name="King G.F."/>
            <person name="Rossi G.D."/>
        </authorList>
    </citation>
    <scope>NUCLEOTIDE SEQUENCE</scope>
</reference>
<name>A0A8K1YTT6_COTFL</name>
<dbReference type="AlphaFoldDB" id="A0A8K1YTT6"/>
<dbReference type="EMBL" id="MZ746717">
    <property type="protein sequence ID" value="UEP64310.1"/>
    <property type="molecule type" value="mRNA"/>
</dbReference>
<proteinExistence type="evidence at transcript level"/>
<accession>A0A8K1YTT6</accession>
<keyword evidence="1" id="KW-0732">Signal</keyword>
<feature type="chain" id="PRO_5035477012" evidence="1">
    <location>
        <begin position="21"/>
        <end position="90"/>
    </location>
</feature>
<evidence type="ECO:0000256" key="1">
    <source>
        <dbReference type="SAM" id="SignalP"/>
    </source>
</evidence>
<feature type="signal peptide" evidence="1">
    <location>
        <begin position="1"/>
        <end position="20"/>
    </location>
</feature>
<protein>
    <submittedName>
        <fullName evidence="2">Teratocyte von Willebrand factor I</fullName>
    </submittedName>
</protein>
<organism evidence="2">
    <name type="scientific">Cotesia flavipes</name>
    <name type="common">Parasitic wasp</name>
    <name type="synonym">Apanteles flavipes</name>
    <dbReference type="NCBI Taxonomy" id="89805"/>
    <lineage>
        <taxon>Eukaryota</taxon>
        <taxon>Metazoa</taxon>
        <taxon>Ecdysozoa</taxon>
        <taxon>Arthropoda</taxon>
        <taxon>Hexapoda</taxon>
        <taxon>Insecta</taxon>
        <taxon>Pterygota</taxon>
        <taxon>Neoptera</taxon>
        <taxon>Endopterygota</taxon>
        <taxon>Hymenoptera</taxon>
        <taxon>Apocrita</taxon>
        <taxon>Ichneumonoidea</taxon>
        <taxon>Braconidae</taxon>
        <taxon>Microgastrinae</taxon>
        <taxon>Cotesia</taxon>
    </lineage>
</organism>
<sequence length="90" mass="10092">MKTFILFVCVFAFFWVEANADCPPFNNPQGETVPEGKTFDKNCVQYTCKDGGYFATGCSESRCQNQTGSTDYDFSLSFPECCPRPICPEN</sequence>